<evidence type="ECO:0000256" key="1">
    <source>
        <dbReference type="SAM" id="MobiDB-lite"/>
    </source>
</evidence>
<sequence>MESGKREVPRAERITVTVPSDPRTEKFNRHTTGSVKQASITHTYTHQGQQHQHQHQQKEHTKRYNSSARRRQPGADITGRDG</sequence>
<dbReference type="Proteomes" id="UP001227543">
    <property type="component" value="Unassembled WGS sequence"/>
</dbReference>
<name>A0ABQ9RF85_9PEZI</name>
<dbReference type="GeneID" id="85405933"/>
<feature type="compositionally biased region" description="Basic and acidic residues" evidence="1">
    <location>
        <begin position="1"/>
        <end position="13"/>
    </location>
</feature>
<accession>A0ABQ9RF85</accession>
<keyword evidence="3" id="KW-1185">Reference proteome</keyword>
<feature type="region of interest" description="Disordered" evidence="1">
    <location>
        <begin position="1"/>
        <end position="82"/>
    </location>
</feature>
<feature type="compositionally biased region" description="Basic residues" evidence="1">
    <location>
        <begin position="52"/>
        <end position="72"/>
    </location>
</feature>
<dbReference type="RefSeq" id="XP_060383909.1">
    <property type="nucleotide sequence ID" value="XM_060521695.1"/>
</dbReference>
<feature type="compositionally biased region" description="Polar residues" evidence="1">
    <location>
        <begin position="30"/>
        <end position="40"/>
    </location>
</feature>
<proteinExistence type="predicted"/>
<comment type="caution">
    <text evidence="2">The sequence shown here is derived from an EMBL/GenBank/DDBJ whole genome shotgun (WGS) entry which is preliminary data.</text>
</comment>
<feature type="compositionally biased region" description="Low complexity" evidence="1">
    <location>
        <begin position="41"/>
        <end position="51"/>
    </location>
</feature>
<organism evidence="2 3">
    <name type="scientific">Colletotrichum tamarilloi</name>
    <dbReference type="NCBI Taxonomy" id="1209934"/>
    <lineage>
        <taxon>Eukaryota</taxon>
        <taxon>Fungi</taxon>
        <taxon>Dikarya</taxon>
        <taxon>Ascomycota</taxon>
        <taxon>Pezizomycotina</taxon>
        <taxon>Sordariomycetes</taxon>
        <taxon>Hypocreomycetidae</taxon>
        <taxon>Glomerellales</taxon>
        <taxon>Glomerellaceae</taxon>
        <taxon>Colletotrichum</taxon>
        <taxon>Colletotrichum acutatum species complex</taxon>
    </lineage>
</organism>
<evidence type="ECO:0000313" key="3">
    <source>
        <dbReference type="Proteomes" id="UP001227543"/>
    </source>
</evidence>
<reference evidence="2 3" key="1">
    <citation type="submission" date="2016-10" db="EMBL/GenBank/DDBJ databases">
        <title>The genome sequence of Colletotrichum fioriniae PJ7.</title>
        <authorList>
            <person name="Baroncelli R."/>
        </authorList>
    </citation>
    <scope>NUCLEOTIDE SEQUENCE [LARGE SCALE GENOMIC DNA]</scope>
    <source>
        <strain evidence="2 3">Tom-12</strain>
    </source>
</reference>
<gene>
    <name evidence="2" type="ORF">CTAM01_05665</name>
</gene>
<evidence type="ECO:0000313" key="2">
    <source>
        <dbReference type="EMBL" id="KAK1502227.1"/>
    </source>
</evidence>
<dbReference type="EMBL" id="MLFU01000014">
    <property type="protein sequence ID" value="KAK1502227.1"/>
    <property type="molecule type" value="Genomic_DNA"/>
</dbReference>
<protein>
    <submittedName>
        <fullName evidence="2">Uncharacterized protein</fullName>
    </submittedName>
</protein>